<dbReference type="PANTHER" id="PTHR10614">
    <property type="entry name" value="INSULIN RECEPTOR SUBSTRATE"/>
    <property type="match status" value="1"/>
</dbReference>
<evidence type="ECO:0000313" key="2">
    <source>
        <dbReference type="EMBL" id="ETE57357.1"/>
    </source>
</evidence>
<evidence type="ECO:0000256" key="1">
    <source>
        <dbReference type="SAM" id="MobiDB-lite"/>
    </source>
</evidence>
<comment type="caution">
    <text evidence="2">The sequence shown here is derived from an EMBL/GenBank/DDBJ whole genome shotgun (WGS) entry which is preliminary data.</text>
</comment>
<keyword evidence="2" id="KW-0675">Receptor</keyword>
<reference evidence="2 3" key="1">
    <citation type="journal article" date="2013" name="Proc. Natl. Acad. Sci. U.S.A.">
        <title>The king cobra genome reveals dynamic gene evolution and adaptation in the snake venom system.</title>
        <authorList>
            <person name="Vonk F.J."/>
            <person name="Casewell N.R."/>
            <person name="Henkel C.V."/>
            <person name="Heimberg A.M."/>
            <person name="Jansen H.J."/>
            <person name="McCleary R.J."/>
            <person name="Kerkkamp H.M."/>
            <person name="Vos R.A."/>
            <person name="Guerreiro I."/>
            <person name="Calvete J.J."/>
            <person name="Wuster W."/>
            <person name="Woods A.E."/>
            <person name="Logan J.M."/>
            <person name="Harrison R.A."/>
            <person name="Castoe T.A."/>
            <person name="de Koning A.P."/>
            <person name="Pollock D.D."/>
            <person name="Yandell M."/>
            <person name="Calderon D."/>
            <person name="Renjifo C."/>
            <person name="Currier R.B."/>
            <person name="Salgado D."/>
            <person name="Pla D."/>
            <person name="Sanz L."/>
            <person name="Hyder A.S."/>
            <person name="Ribeiro J.M."/>
            <person name="Arntzen J.W."/>
            <person name="van den Thillart G.E."/>
            <person name="Boetzer M."/>
            <person name="Pirovano W."/>
            <person name="Dirks R.P."/>
            <person name="Spaink H.P."/>
            <person name="Duboule D."/>
            <person name="McGlinn E."/>
            <person name="Kini R.M."/>
            <person name="Richardson M.K."/>
        </authorList>
    </citation>
    <scope>NUCLEOTIDE SEQUENCE</scope>
    <source>
        <tissue evidence="2">Blood</tissue>
    </source>
</reference>
<dbReference type="GO" id="GO:0043548">
    <property type="term" value="F:phosphatidylinositol 3-kinase binding"/>
    <property type="evidence" value="ECO:0007669"/>
    <property type="project" value="TreeGrafter"/>
</dbReference>
<dbReference type="GO" id="GO:0005886">
    <property type="term" value="C:plasma membrane"/>
    <property type="evidence" value="ECO:0007669"/>
    <property type="project" value="TreeGrafter"/>
</dbReference>
<dbReference type="PANTHER" id="PTHR10614:SF8">
    <property type="entry name" value="INSULIN RECEPTOR SUBSTRATE 3"/>
    <property type="match status" value="1"/>
</dbReference>
<dbReference type="GO" id="GO:0008286">
    <property type="term" value="P:insulin receptor signaling pathway"/>
    <property type="evidence" value="ECO:0007669"/>
    <property type="project" value="InterPro"/>
</dbReference>
<gene>
    <name evidence="2" type="primary">irs1</name>
    <name evidence="2" type="ORF">L345_16928</name>
</gene>
<dbReference type="EMBL" id="AZIM01008702">
    <property type="protein sequence ID" value="ETE57357.1"/>
    <property type="molecule type" value="Genomic_DNA"/>
</dbReference>
<dbReference type="AlphaFoldDB" id="V8N721"/>
<protein>
    <submittedName>
        <fullName evidence="2">Insulin receptor substrate 1</fullName>
    </submittedName>
</protein>
<organism evidence="2 3">
    <name type="scientific">Ophiophagus hannah</name>
    <name type="common">King cobra</name>
    <name type="synonym">Naja hannah</name>
    <dbReference type="NCBI Taxonomy" id="8665"/>
    <lineage>
        <taxon>Eukaryota</taxon>
        <taxon>Metazoa</taxon>
        <taxon>Chordata</taxon>
        <taxon>Craniata</taxon>
        <taxon>Vertebrata</taxon>
        <taxon>Euteleostomi</taxon>
        <taxon>Lepidosauria</taxon>
        <taxon>Squamata</taxon>
        <taxon>Bifurcata</taxon>
        <taxon>Unidentata</taxon>
        <taxon>Episquamata</taxon>
        <taxon>Toxicofera</taxon>
        <taxon>Serpentes</taxon>
        <taxon>Colubroidea</taxon>
        <taxon>Elapidae</taxon>
        <taxon>Elapinae</taxon>
        <taxon>Ophiophagus</taxon>
    </lineage>
</organism>
<dbReference type="Proteomes" id="UP000018936">
    <property type="component" value="Unassembled WGS sequence"/>
</dbReference>
<keyword evidence="3" id="KW-1185">Reference proteome</keyword>
<dbReference type="GO" id="GO:0005829">
    <property type="term" value="C:cytosol"/>
    <property type="evidence" value="ECO:0007669"/>
    <property type="project" value="TreeGrafter"/>
</dbReference>
<dbReference type="OrthoDB" id="946068at2759"/>
<feature type="region of interest" description="Disordered" evidence="1">
    <location>
        <begin position="1"/>
        <end position="58"/>
    </location>
</feature>
<dbReference type="GO" id="GO:0005158">
    <property type="term" value="F:insulin receptor binding"/>
    <property type="evidence" value="ECO:0007669"/>
    <property type="project" value="InterPro"/>
</dbReference>
<accession>V8N721</accession>
<dbReference type="InterPro" id="IPR039011">
    <property type="entry name" value="IRS"/>
</dbReference>
<evidence type="ECO:0000313" key="3">
    <source>
        <dbReference type="Proteomes" id="UP000018936"/>
    </source>
</evidence>
<sequence>MAMLPGVALGPEEQDYVPMTPSSVSPPRESGGYVLMSPSRSCSPDRTGQWAAAGGEGKSPAGEYVNMSPAGPPAPDIPAEYLLLPLLGPPPVFSLPHSSRRGPHACWAPVGPRRLSCSSSTSSESLEEAAHYPVGLFADLPRRPVASGADYVNLALQGIPADAGQVLVPDSTTRLLPLASCPCEAEGNLASPPDLAPRESGLNYIDLDLARGAVPHLALLPLRPSAGPRQAGLPHSYASIDFQRLGELPGPEASPKGPPGE</sequence>
<proteinExistence type="predicted"/>
<name>V8N721_OPHHA</name>